<feature type="transmembrane region" description="Helical" evidence="7">
    <location>
        <begin position="38"/>
        <end position="56"/>
    </location>
</feature>
<keyword evidence="4 7" id="KW-0812">Transmembrane</keyword>
<feature type="domain" description="EamA" evidence="8">
    <location>
        <begin position="9"/>
        <end position="140"/>
    </location>
</feature>
<reference evidence="9 10" key="1">
    <citation type="submission" date="2020-11" db="EMBL/GenBank/DDBJ databases">
        <title>Draft genome sequencing of a Lachnospiraceae strain isolated from anoxic soil subjected to BSD treatment.</title>
        <authorList>
            <person name="Uek A."/>
            <person name="Tonouchi A."/>
        </authorList>
    </citation>
    <scope>NUCLEOTIDE SEQUENCE [LARGE SCALE GENOMIC DNA]</scope>
    <source>
        <strain evidence="9 10">TB5</strain>
    </source>
</reference>
<dbReference type="Proteomes" id="UP000595897">
    <property type="component" value="Chromosome"/>
</dbReference>
<dbReference type="Pfam" id="PF00892">
    <property type="entry name" value="EamA"/>
    <property type="match status" value="2"/>
</dbReference>
<evidence type="ECO:0000256" key="5">
    <source>
        <dbReference type="ARBA" id="ARBA00022989"/>
    </source>
</evidence>
<feature type="transmembrane region" description="Helical" evidence="7">
    <location>
        <begin position="68"/>
        <end position="84"/>
    </location>
</feature>
<evidence type="ECO:0000256" key="7">
    <source>
        <dbReference type="SAM" id="Phobius"/>
    </source>
</evidence>
<dbReference type="KEGG" id="ahb:bsdtb5_33220"/>
<feature type="transmembrane region" description="Helical" evidence="7">
    <location>
        <begin position="125"/>
        <end position="144"/>
    </location>
</feature>
<gene>
    <name evidence="9" type="ORF">bsdtb5_33220</name>
</gene>
<protein>
    <submittedName>
        <fullName evidence="9">Membrane protein</fullName>
    </submittedName>
</protein>
<evidence type="ECO:0000256" key="2">
    <source>
        <dbReference type="ARBA" id="ARBA00007362"/>
    </source>
</evidence>
<dbReference type="InterPro" id="IPR050638">
    <property type="entry name" value="AA-Vitamin_Transporters"/>
</dbReference>
<feature type="transmembrane region" description="Helical" evidence="7">
    <location>
        <begin position="96"/>
        <end position="116"/>
    </location>
</feature>
<dbReference type="AlphaFoldDB" id="A0A7R7EP32"/>
<evidence type="ECO:0000313" key="9">
    <source>
        <dbReference type="EMBL" id="BCN32027.1"/>
    </source>
</evidence>
<comment type="subcellular location">
    <subcellularLocation>
        <location evidence="1">Cell membrane</location>
        <topology evidence="1">Multi-pass membrane protein</topology>
    </subcellularLocation>
</comment>
<keyword evidence="5 7" id="KW-1133">Transmembrane helix</keyword>
<evidence type="ECO:0000259" key="8">
    <source>
        <dbReference type="Pfam" id="PF00892"/>
    </source>
</evidence>
<feature type="transmembrane region" description="Helical" evidence="7">
    <location>
        <begin position="214"/>
        <end position="238"/>
    </location>
</feature>
<feature type="transmembrane region" description="Helical" evidence="7">
    <location>
        <begin position="273"/>
        <end position="290"/>
    </location>
</feature>
<dbReference type="PANTHER" id="PTHR32322">
    <property type="entry name" value="INNER MEMBRANE TRANSPORTER"/>
    <property type="match status" value="1"/>
</dbReference>
<dbReference type="GO" id="GO:0005886">
    <property type="term" value="C:plasma membrane"/>
    <property type="evidence" value="ECO:0007669"/>
    <property type="project" value="UniProtKB-SubCell"/>
</dbReference>
<name>A0A7R7EP32_9FIRM</name>
<comment type="similarity">
    <text evidence="2">Belongs to the EamA transporter family.</text>
</comment>
<dbReference type="SUPFAM" id="SSF103481">
    <property type="entry name" value="Multidrug resistance efflux transporter EmrE"/>
    <property type="match status" value="2"/>
</dbReference>
<proteinExistence type="inferred from homology"/>
<dbReference type="InterPro" id="IPR000620">
    <property type="entry name" value="EamA_dom"/>
</dbReference>
<accession>A0A7R7EP32</accession>
<feature type="transmembrane region" description="Helical" evidence="7">
    <location>
        <begin position="156"/>
        <end position="175"/>
    </location>
</feature>
<feature type="transmembrane region" description="Helical" evidence="7">
    <location>
        <begin position="12"/>
        <end position="32"/>
    </location>
</feature>
<dbReference type="InterPro" id="IPR037185">
    <property type="entry name" value="EmrE-like"/>
</dbReference>
<evidence type="ECO:0000256" key="3">
    <source>
        <dbReference type="ARBA" id="ARBA00022475"/>
    </source>
</evidence>
<feature type="domain" description="EamA" evidence="8">
    <location>
        <begin position="153"/>
        <end position="287"/>
    </location>
</feature>
<keyword evidence="3" id="KW-1003">Cell membrane</keyword>
<evidence type="ECO:0000313" key="10">
    <source>
        <dbReference type="Proteomes" id="UP000595897"/>
    </source>
</evidence>
<evidence type="ECO:0000256" key="6">
    <source>
        <dbReference type="ARBA" id="ARBA00023136"/>
    </source>
</evidence>
<feature type="transmembrane region" description="Helical" evidence="7">
    <location>
        <begin position="187"/>
        <end position="208"/>
    </location>
</feature>
<evidence type="ECO:0000256" key="4">
    <source>
        <dbReference type="ARBA" id="ARBA00022692"/>
    </source>
</evidence>
<organism evidence="9 10">
    <name type="scientific">Anaeromicropila herbilytica</name>
    <dbReference type="NCBI Taxonomy" id="2785025"/>
    <lineage>
        <taxon>Bacteria</taxon>
        <taxon>Bacillati</taxon>
        <taxon>Bacillota</taxon>
        <taxon>Clostridia</taxon>
        <taxon>Lachnospirales</taxon>
        <taxon>Lachnospiraceae</taxon>
        <taxon>Anaeromicropila</taxon>
    </lineage>
</organism>
<dbReference type="EMBL" id="AP024169">
    <property type="protein sequence ID" value="BCN32027.1"/>
    <property type="molecule type" value="Genomic_DNA"/>
</dbReference>
<dbReference type="PANTHER" id="PTHR32322:SF18">
    <property type="entry name" value="S-ADENOSYLMETHIONINE_S-ADENOSYLHOMOCYSTEINE TRANSPORTER"/>
    <property type="match status" value="1"/>
</dbReference>
<sequence length="297" mass="32508">MTATSEKLYGHILATITIIVWGTTFIASKLLLEEYTPVQVMIMRFVIAYVTLFALNHKLQKTCWREEGIFLLLALTGTTIYFYFENRALTISSTSNVSILLSAAPILTAILAHFLTKDEKMNKSIVLGAVIALFGVALVVFNGTVVLNLDPVGDCLAVSAALCWAIYSVILKHHVHKYDSIYLTRKVVFYSIITTLPMLLLEGAPFSTEGIKRPSFLFCLIFLGVLGSGICYVAWNVATVKLGIVTTNNYIYLSPFVTMVVACIILHEKITIMGILGAILIIAGVVVAGGKTKTQES</sequence>
<keyword evidence="10" id="KW-1185">Reference proteome</keyword>
<feature type="transmembrane region" description="Helical" evidence="7">
    <location>
        <begin position="250"/>
        <end position="267"/>
    </location>
</feature>
<evidence type="ECO:0000256" key="1">
    <source>
        <dbReference type="ARBA" id="ARBA00004651"/>
    </source>
</evidence>
<keyword evidence="6 7" id="KW-0472">Membrane</keyword>
<dbReference type="RefSeq" id="WP_271713110.1">
    <property type="nucleotide sequence ID" value="NZ_AP024169.1"/>
</dbReference>